<comment type="caution">
    <text evidence="2">The sequence shown here is derived from an EMBL/GenBank/DDBJ whole genome shotgun (WGS) entry which is preliminary data.</text>
</comment>
<dbReference type="RefSeq" id="WP_105040414.1">
    <property type="nucleotide sequence ID" value="NZ_PPSL01000005.1"/>
</dbReference>
<dbReference type="EMBL" id="PPSL01000005">
    <property type="protein sequence ID" value="PQJ09643.1"/>
    <property type="molecule type" value="Genomic_DNA"/>
</dbReference>
<dbReference type="AlphaFoldDB" id="A0A2S7SRV4"/>
<name>A0A2S7SRV4_9BACT</name>
<protein>
    <submittedName>
        <fullName evidence="2">Uncharacterized protein</fullName>
    </submittedName>
</protein>
<accession>A0A2S7SRV4</accession>
<keyword evidence="1" id="KW-1133">Transmembrane helix</keyword>
<keyword evidence="1" id="KW-0812">Transmembrane</keyword>
<evidence type="ECO:0000313" key="2">
    <source>
        <dbReference type="EMBL" id="PQJ09643.1"/>
    </source>
</evidence>
<reference evidence="2 3" key="1">
    <citation type="submission" date="2018-01" db="EMBL/GenBank/DDBJ databases">
        <title>A novel member of the phylum Bacteroidetes isolated from glacier ice.</title>
        <authorList>
            <person name="Liu Q."/>
            <person name="Xin Y.-H."/>
        </authorList>
    </citation>
    <scope>NUCLEOTIDE SEQUENCE [LARGE SCALE GENOMIC DNA]</scope>
    <source>
        <strain evidence="2 3">RB1R16</strain>
    </source>
</reference>
<evidence type="ECO:0000313" key="3">
    <source>
        <dbReference type="Proteomes" id="UP000239872"/>
    </source>
</evidence>
<proteinExistence type="predicted"/>
<organism evidence="2 3">
    <name type="scientific">Flavipsychrobacter stenotrophus</name>
    <dbReference type="NCBI Taxonomy" id="2077091"/>
    <lineage>
        <taxon>Bacteria</taxon>
        <taxon>Pseudomonadati</taxon>
        <taxon>Bacteroidota</taxon>
        <taxon>Chitinophagia</taxon>
        <taxon>Chitinophagales</taxon>
        <taxon>Chitinophagaceae</taxon>
        <taxon>Flavipsychrobacter</taxon>
    </lineage>
</organism>
<keyword evidence="3" id="KW-1185">Reference proteome</keyword>
<sequence>MKNNYFRWATWGLVFGSIYAYKKYYDDTKLHITRPGTEWLMLTIAYIVTYIVLVVVIMAVLRKLRKEE</sequence>
<dbReference type="Proteomes" id="UP000239872">
    <property type="component" value="Unassembled WGS sequence"/>
</dbReference>
<feature type="transmembrane region" description="Helical" evidence="1">
    <location>
        <begin position="39"/>
        <end position="61"/>
    </location>
</feature>
<evidence type="ECO:0000256" key="1">
    <source>
        <dbReference type="SAM" id="Phobius"/>
    </source>
</evidence>
<keyword evidence="1" id="KW-0472">Membrane</keyword>
<gene>
    <name evidence="2" type="ORF">CJD36_017050</name>
</gene>